<dbReference type="SUPFAM" id="SSF50891">
    <property type="entry name" value="Cyclophilin-like"/>
    <property type="match status" value="1"/>
</dbReference>
<dbReference type="GO" id="GO:0016567">
    <property type="term" value="P:protein ubiquitination"/>
    <property type="evidence" value="ECO:0007669"/>
    <property type="project" value="TreeGrafter"/>
</dbReference>
<dbReference type="Pfam" id="PF00160">
    <property type="entry name" value="Pro_isomerase"/>
    <property type="match status" value="1"/>
</dbReference>
<proteinExistence type="predicted"/>
<evidence type="ECO:0000313" key="7">
    <source>
        <dbReference type="EMBL" id="CAH0101823.1"/>
    </source>
</evidence>
<name>A0A8J2WHI3_9CRUS</name>
<accession>A0A8J2WHI3</accession>
<dbReference type="InterPro" id="IPR002130">
    <property type="entry name" value="Cyclophilin-type_PPIase_dom"/>
</dbReference>
<dbReference type="InterPro" id="IPR001841">
    <property type="entry name" value="Znf_RING"/>
</dbReference>
<dbReference type="SUPFAM" id="SSF57850">
    <property type="entry name" value="RING/U-box"/>
    <property type="match status" value="1"/>
</dbReference>
<feature type="domain" description="RING-type" evidence="6">
    <location>
        <begin position="17"/>
        <end position="60"/>
    </location>
</feature>
<dbReference type="InterPro" id="IPR013083">
    <property type="entry name" value="Znf_RING/FYVE/PHD"/>
</dbReference>
<dbReference type="AlphaFoldDB" id="A0A8J2WHI3"/>
<reference evidence="7" key="1">
    <citation type="submission" date="2021-11" db="EMBL/GenBank/DDBJ databases">
        <authorList>
            <person name="Schell T."/>
        </authorList>
    </citation>
    <scope>NUCLEOTIDE SEQUENCE</scope>
    <source>
        <strain evidence="7">M5</strain>
    </source>
</reference>
<organism evidence="7 8">
    <name type="scientific">Daphnia galeata</name>
    <dbReference type="NCBI Taxonomy" id="27404"/>
    <lineage>
        <taxon>Eukaryota</taxon>
        <taxon>Metazoa</taxon>
        <taxon>Ecdysozoa</taxon>
        <taxon>Arthropoda</taxon>
        <taxon>Crustacea</taxon>
        <taxon>Branchiopoda</taxon>
        <taxon>Diplostraca</taxon>
        <taxon>Cladocera</taxon>
        <taxon>Anomopoda</taxon>
        <taxon>Daphniidae</taxon>
        <taxon>Daphnia</taxon>
    </lineage>
</organism>
<sequence length="480" mass="54757">MASKLSKDDDEKDFLMCGICMDFYDDRDHTPKIMECFHSCCLTCLKSHAVTPVITCPYCRKETTIKNGVENMTTNFYIMPSVQKLMAKRKEIEDMLAKTKDNWAEAIARRRNVQGKLKTVQDALKMLEHTIIQKSEDNNEKIAIMQSLLEDPFAKQDMEELLASYSKCESDHKQSKEDLTVADRMSNSFYDIEDYVFSLSLKNKNNGTNFNIKALEDKKLAFSNKSIHGPHMGSYQSILSFILFQMKEDNHWSATDHTENGTNQAASNIPNGNTNERESKRSQLPGWLNDETSTDSESSSSGEEQQTMCYMQFKINNIIQPKVIFRLNFDEAPKMSQRFMDYCTGSNGLSYKECPIFTNKNGESFTVGKYEDLQIQQDQHGYAGELPVGWCDGRTQRFIADHSTLDESVGALRMRHRGRSIEGVYVCSEFSVICRDHPNNSQMTTVFGYVHSGIEICRNISRLDLENFNVAIHSCGVWSG</sequence>
<dbReference type="GO" id="GO:0061630">
    <property type="term" value="F:ubiquitin protein ligase activity"/>
    <property type="evidence" value="ECO:0007669"/>
    <property type="project" value="TreeGrafter"/>
</dbReference>
<evidence type="ECO:0008006" key="9">
    <source>
        <dbReference type="Google" id="ProtNLM"/>
    </source>
</evidence>
<dbReference type="PANTHER" id="PTHR22791:SF6">
    <property type="entry name" value="RING-TYPE DOMAIN-CONTAINING PROTEIN"/>
    <property type="match status" value="1"/>
</dbReference>
<dbReference type="SMART" id="SM00184">
    <property type="entry name" value="RING"/>
    <property type="match status" value="1"/>
</dbReference>
<keyword evidence="2" id="KW-0862">Zinc</keyword>
<dbReference type="InterPro" id="IPR029000">
    <property type="entry name" value="Cyclophilin-like_dom_sf"/>
</dbReference>
<dbReference type="Proteomes" id="UP000789390">
    <property type="component" value="Unassembled WGS sequence"/>
</dbReference>
<dbReference type="GO" id="GO:0008270">
    <property type="term" value="F:zinc ion binding"/>
    <property type="evidence" value="ECO:0007669"/>
    <property type="project" value="UniProtKB-KW"/>
</dbReference>
<dbReference type="EMBL" id="CAKKLH010000068">
    <property type="protein sequence ID" value="CAH0101823.1"/>
    <property type="molecule type" value="Genomic_DNA"/>
</dbReference>
<evidence type="ECO:0000256" key="2">
    <source>
        <dbReference type="ARBA" id="ARBA00022833"/>
    </source>
</evidence>
<keyword evidence="1 3" id="KW-0479">Metal-binding</keyword>
<feature type="domain" description="PPIase cyclophilin-type" evidence="5">
    <location>
        <begin position="310"/>
        <end position="467"/>
    </location>
</feature>
<protein>
    <recommendedName>
        <fullName evidence="9">RING-type domain-containing protein</fullName>
    </recommendedName>
</protein>
<dbReference type="PROSITE" id="PS50072">
    <property type="entry name" value="CSA_PPIASE_2"/>
    <property type="match status" value="1"/>
</dbReference>
<evidence type="ECO:0000256" key="1">
    <source>
        <dbReference type="ARBA" id="ARBA00022771"/>
    </source>
</evidence>
<gene>
    <name evidence="7" type="ORF">DGAL_LOCUS4184</name>
</gene>
<comment type="caution">
    <text evidence="7">The sequence shown here is derived from an EMBL/GenBank/DDBJ whole genome shotgun (WGS) entry which is preliminary data.</text>
</comment>
<evidence type="ECO:0000259" key="6">
    <source>
        <dbReference type="PROSITE" id="PS50089"/>
    </source>
</evidence>
<keyword evidence="8" id="KW-1185">Reference proteome</keyword>
<dbReference type="InterPro" id="IPR051435">
    <property type="entry name" value="RING_finger_E3_ubiq-ligases"/>
</dbReference>
<evidence type="ECO:0000259" key="5">
    <source>
        <dbReference type="PROSITE" id="PS50072"/>
    </source>
</evidence>
<dbReference type="Gene3D" id="3.30.40.10">
    <property type="entry name" value="Zinc/RING finger domain, C3HC4 (zinc finger)"/>
    <property type="match status" value="1"/>
</dbReference>
<feature type="region of interest" description="Disordered" evidence="4">
    <location>
        <begin position="253"/>
        <end position="303"/>
    </location>
</feature>
<evidence type="ECO:0000313" key="8">
    <source>
        <dbReference type="Proteomes" id="UP000789390"/>
    </source>
</evidence>
<evidence type="ECO:0000256" key="4">
    <source>
        <dbReference type="SAM" id="MobiDB-lite"/>
    </source>
</evidence>
<evidence type="ECO:0000256" key="3">
    <source>
        <dbReference type="PROSITE-ProRule" id="PRU00175"/>
    </source>
</evidence>
<dbReference type="PROSITE" id="PS50089">
    <property type="entry name" value="ZF_RING_2"/>
    <property type="match status" value="1"/>
</dbReference>
<feature type="compositionally biased region" description="Polar residues" evidence="4">
    <location>
        <begin position="260"/>
        <end position="274"/>
    </location>
</feature>
<dbReference type="GO" id="GO:0003755">
    <property type="term" value="F:peptidyl-prolyl cis-trans isomerase activity"/>
    <property type="evidence" value="ECO:0007669"/>
    <property type="project" value="InterPro"/>
</dbReference>
<dbReference type="OrthoDB" id="264520at2759"/>
<dbReference type="PANTHER" id="PTHR22791">
    <property type="entry name" value="RING-TYPE DOMAIN-CONTAINING PROTEIN"/>
    <property type="match status" value="1"/>
</dbReference>
<keyword evidence="1 3" id="KW-0863">Zinc-finger</keyword>
<dbReference type="Gene3D" id="2.40.100.10">
    <property type="entry name" value="Cyclophilin-like"/>
    <property type="match status" value="1"/>
</dbReference>